<dbReference type="GeneID" id="107269528"/>
<proteinExistence type="predicted"/>
<evidence type="ECO:0000313" key="3">
    <source>
        <dbReference type="RefSeq" id="XP_015598952.1"/>
    </source>
</evidence>
<feature type="transmembrane region" description="Helical" evidence="1">
    <location>
        <begin position="128"/>
        <end position="147"/>
    </location>
</feature>
<organism evidence="2 3">
    <name type="scientific">Cephus cinctus</name>
    <name type="common">Wheat stem sawfly</name>
    <dbReference type="NCBI Taxonomy" id="211228"/>
    <lineage>
        <taxon>Eukaryota</taxon>
        <taxon>Metazoa</taxon>
        <taxon>Ecdysozoa</taxon>
        <taxon>Arthropoda</taxon>
        <taxon>Hexapoda</taxon>
        <taxon>Insecta</taxon>
        <taxon>Pterygota</taxon>
        <taxon>Neoptera</taxon>
        <taxon>Endopterygota</taxon>
        <taxon>Hymenoptera</taxon>
        <taxon>Cephoidea</taxon>
        <taxon>Cephidae</taxon>
        <taxon>Cephus</taxon>
    </lineage>
</organism>
<sequence>MLYADDLQIYLHIKPCDLASALVLVQRDIDSICEWAVSNCLSVNPSKTRCMILGSARYINQIDFDCLPYLSADGTRIPYSTSTRNLGLTIDSALSWNVHTTNVCSQIVRTLYLLKTNRNSLSMELRKLLVSSLIFPIIDYCLIIYGATAASNLNRVQVALNSCVRFIFDAKRDEHISPYYAELDWLTVSSRRLKYLGLLVYQIINMGSPTYLATSVISASSAGVRTVRRANDLIVPIHRTEFYRHSFHVSAALFWNSLPNAVRNSTSQRTFKSRLHQFLLPSIAPGVTH</sequence>
<dbReference type="PANTHER" id="PTHR33332">
    <property type="entry name" value="REVERSE TRANSCRIPTASE DOMAIN-CONTAINING PROTEIN"/>
    <property type="match status" value="1"/>
</dbReference>
<keyword evidence="2" id="KW-1185">Reference proteome</keyword>
<reference evidence="3" key="1">
    <citation type="submission" date="2025-08" db="UniProtKB">
        <authorList>
            <consortium name="RefSeq"/>
        </authorList>
    </citation>
    <scope>IDENTIFICATION</scope>
</reference>
<protein>
    <submittedName>
        <fullName evidence="3">Uncharacterized protein LOC107269528</fullName>
    </submittedName>
</protein>
<evidence type="ECO:0000256" key="1">
    <source>
        <dbReference type="SAM" id="Phobius"/>
    </source>
</evidence>
<dbReference type="KEGG" id="ccin:107269528"/>
<dbReference type="Proteomes" id="UP000694920">
    <property type="component" value="Unplaced"/>
</dbReference>
<dbReference type="RefSeq" id="XP_015598952.1">
    <property type="nucleotide sequence ID" value="XM_015743466.1"/>
</dbReference>
<accession>A0AAJ7C0Q0</accession>
<keyword evidence="1" id="KW-1133">Transmembrane helix</keyword>
<keyword evidence="1" id="KW-0472">Membrane</keyword>
<gene>
    <name evidence="3" type="primary">LOC107269528</name>
</gene>
<evidence type="ECO:0000313" key="2">
    <source>
        <dbReference type="Proteomes" id="UP000694920"/>
    </source>
</evidence>
<name>A0AAJ7C0Q0_CEPCN</name>
<dbReference type="AlphaFoldDB" id="A0AAJ7C0Q0"/>
<keyword evidence="1" id="KW-0812">Transmembrane</keyword>